<dbReference type="Pfam" id="PF13191">
    <property type="entry name" value="AAA_16"/>
    <property type="match status" value="1"/>
</dbReference>
<dbReference type="Gene3D" id="1.10.10.10">
    <property type="entry name" value="Winged helix-like DNA-binding domain superfamily/Winged helix DNA-binding domain"/>
    <property type="match status" value="1"/>
</dbReference>
<sequence>MWPFEGRQAELSEIRSAFTGSGVDVVLVSGPAGIGKTRLVREAVDGLGGASPLWITATRAAAAIPFGAAAPLLPDGAGPGGSVEVIRATARSLRRRDGRSRTVIVVDDAHLLDDASATLVAHLAADRLAFLVMTARSDAPVADAPARLVADGRGVRIEVPPLPQEIIDRLIDHTRGGGLDAPARRRLRRLANGNPLALRELLYGGQLGGLTELITSRLARLDPESRWVAELVACGEPLPLALLEHVAGLAVVTRAEDSGVIVVERSGERHQARFDHPLYGEVLRSRLTVTRARRAYRALAEALLSTPLRRRHDTLQAVVWQVEGGVVTRPDLLPAGVWLAVAYADLQLAERLARAWCAAAPGQRADRLLAEILTLQGRTEDAVEVLPVAPTAEAGDEISWAVTRAKTLYWGTGDIEAALSVLDGRGDHPTARASRSWLMCFDGRCAEGARVARGVLEDPAAEPGAVMWAASTAAAAAGFLGRVEEAGPAHERGLAAAAALADTMPWGAYEVNVAAVLGLLAGGRPAAAQALATAEYRAATEVGAAMMLAGWSLFGGLVAAARGHVHDAHRLLAEAYAGYAVNDTVRLARCCQAARAAVGALRGDPDADLFMADADSRAHASNRAFAPWIETWRAWTVYAGGDVAGAITAAERAAELARTAGFPAVEALALYDVARLGGRPDLARLDGVDHDLAGLAGRAARALAASDGAADLERAAGEFRALGYDLHAAEAYTVAGQRHRARARTARAEIAEARAEALRAAVPGARTPLLQTTRLITVLSPREREVLLLAARHTSAEIASRLGLAVTTVNNNLARAYTKLGISGRPQLRSLLHATGTDDPRPARSA</sequence>
<dbReference type="SUPFAM" id="SSF46894">
    <property type="entry name" value="C-terminal effector domain of the bipartite response regulators"/>
    <property type="match status" value="1"/>
</dbReference>
<dbReference type="InterPro" id="IPR027417">
    <property type="entry name" value="P-loop_NTPase"/>
</dbReference>
<keyword evidence="7" id="KW-1185">Reference proteome</keyword>
<dbReference type="InterPro" id="IPR000792">
    <property type="entry name" value="Tscrpt_reg_LuxR_C"/>
</dbReference>
<evidence type="ECO:0000256" key="2">
    <source>
        <dbReference type="ARBA" id="ARBA00023015"/>
    </source>
</evidence>
<keyword evidence="3" id="KW-0731">Sigma factor</keyword>
<keyword evidence="2" id="KW-0805">Transcription regulation</keyword>
<dbReference type="InterPro" id="IPR003593">
    <property type="entry name" value="AAA+_ATPase"/>
</dbReference>
<organism evidence="6 7">
    <name type="scientific">Planobispora longispora</name>
    <dbReference type="NCBI Taxonomy" id="28887"/>
    <lineage>
        <taxon>Bacteria</taxon>
        <taxon>Bacillati</taxon>
        <taxon>Actinomycetota</taxon>
        <taxon>Actinomycetes</taxon>
        <taxon>Streptosporangiales</taxon>
        <taxon>Streptosporangiaceae</taxon>
        <taxon>Planobispora</taxon>
    </lineage>
</organism>
<comment type="similarity">
    <text evidence="1">Belongs to the sigma-70 factor family. ECF subfamily.</text>
</comment>
<dbReference type="GO" id="GO:0016987">
    <property type="term" value="F:sigma factor activity"/>
    <property type="evidence" value="ECO:0007669"/>
    <property type="project" value="UniProtKB-KW"/>
</dbReference>
<dbReference type="GO" id="GO:0003677">
    <property type="term" value="F:DNA binding"/>
    <property type="evidence" value="ECO:0007669"/>
    <property type="project" value="InterPro"/>
</dbReference>
<dbReference type="RefSeq" id="WP_203895203.1">
    <property type="nucleotide sequence ID" value="NZ_BOOH01000064.1"/>
</dbReference>
<dbReference type="Gene3D" id="3.40.50.300">
    <property type="entry name" value="P-loop containing nucleotide triphosphate hydrolases"/>
    <property type="match status" value="1"/>
</dbReference>
<dbReference type="Pfam" id="PF08281">
    <property type="entry name" value="Sigma70_r4_2"/>
    <property type="match status" value="1"/>
</dbReference>
<evidence type="ECO:0000256" key="4">
    <source>
        <dbReference type="ARBA" id="ARBA00023163"/>
    </source>
</evidence>
<dbReference type="SMART" id="SM00382">
    <property type="entry name" value="AAA"/>
    <property type="match status" value="1"/>
</dbReference>
<dbReference type="AlphaFoldDB" id="A0A8J3RS36"/>
<keyword evidence="4" id="KW-0804">Transcription</keyword>
<protein>
    <submittedName>
        <fullName evidence="6">LuxR family transcriptional regulator</fullName>
    </submittedName>
</protein>
<dbReference type="GO" id="GO:0006352">
    <property type="term" value="P:DNA-templated transcription initiation"/>
    <property type="evidence" value="ECO:0007669"/>
    <property type="project" value="InterPro"/>
</dbReference>
<dbReference type="InterPro" id="IPR013249">
    <property type="entry name" value="RNA_pol_sigma70_r4_t2"/>
</dbReference>
<evidence type="ECO:0000259" key="5">
    <source>
        <dbReference type="PROSITE" id="PS50043"/>
    </source>
</evidence>
<dbReference type="CDD" id="cd06170">
    <property type="entry name" value="LuxR_C_like"/>
    <property type="match status" value="1"/>
</dbReference>
<proteinExistence type="inferred from homology"/>
<name>A0A8J3RS36_9ACTN</name>
<dbReference type="InterPro" id="IPR041664">
    <property type="entry name" value="AAA_16"/>
</dbReference>
<dbReference type="InterPro" id="IPR016032">
    <property type="entry name" value="Sig_transdc_resp-reg_C-effctor"/>
</dbReference>
<dbReference type="PROSITE" id="PS50043">
    <property type="entry name" value="HTH_LUXR_2"/>
    <property type="match status" value="1"/>
</dbReference>
<comment type="caution">
    <text evidence="6">The sequence shown here is derived from an EMBL/GenBank/DDBJ whole genome shotgun (WGS) entry which is preliminary data.</text>
</comment>
<dbReference type="InterPro" id="IPR036388">
    <property type="entry name" value="WH-like_DNA-bd_sf"/>
</dbReference>
<reference evidence="6 7" key="1">
    <citation type="submission" date="2021-01" db="EMBL/GenBank/DDBJ databases">
        <title>Whole genome shotgun sequence of Planobispora longispora NBRC 13918.</title>
        <authorList>
            <person name="Komaki H."/>
            <person name="Tamura T."/>
        </authorList>
    </citation>
    <scope>NUCLEOTIDE SEQUENCE [LARGE SCALE GENOMIC DNA]</scope>
    <source>
        <strain evidence="6 7">NBRC 13918</strain>
    </source>
</reference>
<evidence type="ECO:0000256" key="3">
    <source>
        <dbReference type="ARBA" id="ARBA00023082"/>
    </source>
</evidence>
<accession>A0A8J3RS36</accession>
<evidence type="ECO:0000313" key="6">
    <source>
        <dbReference type="EMBL" id="GIH80782.1"/>
    </source>
</evidence>
<dbReference type="SMART" id="SM00421">
    <property type="entry name" value="HTH_LUXR"/>
    <property type="match status" value="1"/>
</dbReference>
<feature type="domain" description="HTH luxR-type" evidence="5">
    <location>
        <begin position="772"/>
        <end position="836"/>
    </location>
</feature>
<dbReference type="SUPFAM" id="SSF52540">
    <property type="entry name" value="P-loop containing nucleoside triphosphate hydrolases"/>
    <property type="match status" value="1"/>
</dbReference>
<dbReference type="EMBL" id="BOOH01000064">
    <property type="protein sequence ID" value="GIH80782.1"/>
    <property type="molecule type" value="Genomic_DNA"/>
</dbReference>
<dbReference type="Proteomes" id="UP000616724">
    <property type="component" value="Unassembled WGS sequence"/>
</dbReference>
<evidence type="ECO:0000313" key="7">
    <source>
        <dbReference type="Proteomes" id="UP000616724"/>
    </source>
</evidence>
<evidence type="ECO:0000256" key="1">
    <source>
        <dbReference type="ARBA" id="ARBA00010641"/>
    </source>
</evidence>
<gene>
    <name evidence="6" type="ORF">Plo01_72110</name>
</gene>